<evidence type="ECO:0000313" key="1">
    <source>
        <dbReference type="EMBL" id="ABV14335.1"/>
    </source>
</evidence>
<dbReference type="HOGENOM" id="CLU_3372864_0_0_6"/>
<proteinExistence type="predicted"/>
<dbReference type="STRING" id="290338.CKO_03251"/>
<gene>
    <name evidence="1" type="ordered locus">CKO_03251</name>
</gene>
<dbReference type="Proteomes" id="UP000008148">
    <property type="component" value="Chromosome"/>
</dbReference>
<dbReference type="AlphaFoldDB" id="A8ALH2"/>
<protein>
    <submittedName>
        <fullName evidence="1">Uncharacterized protein</fullName>
    </submittedName>
</protein>
<evidence type="ECO:0000313" key="2">
    <source>
        <dbReference type="Proteomes" id="UP000008148"/>
    </source>
</evidence>
<organism evidence="1 2">
    <name type="scientific">Citrobacter koseri (strain ATCC BAA-895 / CDC 4225-83 / SGSC4696)</name>
    <dbReference type="NCBI Taxonomy" id="290338"/>
    <lineage>
        <taxon>Bacteria</taxon>
        <taxon>Pseudomonadati</taxon>
        <taxon>Pseudomonadota</taxon>
        <taxon>Gammaproteobacteria</taxon>
        <taxon>Enterobacterales</taxon>
        <taxon>Enterobacteriaceae</taxon>
        <taxon>Citrobacter</taxon>
    </lineage>
</organism>
<dbReference type="EMBL" id="CP000822">
    <property type="protein sequence ID" value="ABV14335.1"/>
    <property type="molecule type" value="Genomic_DNA"/>
</dbReference>
<sequence length="34" mass="3682">MNLASPGIFISIPSARSAFFLPLCCDNYSMGAMR</sequence>
<reference evidence="1 2" key="1">
    <citation type="submission" date="2007-08" db="EMBL/GenBank/DDBJ databases">
        <authorList>
            <consortium name="The Citrobacter koseri Genome Sequencing Project"/>
            <person name="McClelland M."/>
            <person name="Sanderson E.K."/>
            <person name="Porwollik S."/>
            <person name="Spieth J."/>
            <person name="Clifton W.S."/>
            <person name="Latreille P."/>
            <person name="Courtney L."/>
            <person name="Wang C."/>
            <person name="Pepin K."/>
            <person name="Bhonagiri V."/>
            <person name="Nash W."/>
            <person name="Johnson M."/>
            <person name="Thiruvilangam P."/>
            <person name="Wilson R."/>
        </authorList>
    </citation>
    <scope>NUCLEOTIDE SEQUENCE [LARGE SCALE GENOMIC DNA]</scope>
    <source>
        <strain evidence="2">ATCC BAA-895 / CDC 4225-83 / SGSC4696</strain>
    </source>
</reference>
<name>A8ALH2_CITK8</name>
<keyword evidence="2" id="KW-1185">Reference proteome</keyword>
<dbReference type="KEGG" id="cko:CKO_03251"/>
<accession>A8ALH2</accession>